<keyword evidence="2" id="KW-1185">Reference proteome</keyword>
<dbReference type="AlphaFoldDB" id="A0A1R2C447"/>
<dbReference type="PANTHER" id="PTHR13271">
    <property type="entry name" value="UNCHARACTERIZED PUTATIVE METHYLTRANSFERASE"/>
    <property type="match status" value="1"/>
</dbReference>
<evidence type="ECO:0000313" key="1">
    <source>
        <dbReference type="EMBL" id="OMJ83767.1"/>
    </source>
</evidence>
<dbReference type="PANTHER" id="PTHR13271:SF151">
    <property type="entry name" value="SET DOMAIN-CONTAINING PROTEIN 4"/>
    <property type="match status" value="1"/>
</dbReference>
<proteinExistence type="predicted"/>
<evidence type="ECO:0008006" key="3">
    <source>
        <dbReference type="Google" id="ProtNLM"/>
    </source>
</evidence>
<dbReference type="GO" id="GO:0016279">
    <property type="term" value="F:protein-lysine N-methyltransferase activity"/>
    <property type="evidence" value="ECO:0007669"/>
    <property type="project" value="TreeGrafter"/>
</dbReference>
<gene>
    <name evidence="1" type="ORF">SteCoe_15245</name>
</gene>
<sequence>MMLLLILLATAESLREIKNYLNVPFDSTYIGVAYLGDSKGYGLILKKDAKKGQILASIPYNYTFSSLSYFPLYPYISDMEFHTIIAVRFLWEKNQPGTFFHKFTQSFNSDYNLVIFWDEHLKRTLTSYAIFYEEYDYYGKNWEKEYEEVKRRFEDVPEAPKDIYNLTDWKWAYSCAVAKTFDIWANEWKTAVGLQVEELDNTKFIPLNVPIIDLANHRHVPKRHRADYVYYLEYGNGCFSLVAQQDFVKGEEASLEYEYKGNDHMLAVFGFALEKNYLDTFNITKKSDFCNEIQQGENCTWTLKMYEMNDNLFEFISKDKSNIKALVDYRKVMKEVYDSAKYPLRHIRRVKSHYGWKYVMALNYGISQRLLLLEHMMFAERKILKDLVSELKLDMPSL</sequence>
<dbReference type="InterPro" id="IPR046341">
    <property type="entry name" value="SET_dom_sf"/>
</dbReference>
<accession>A0A1R2C447</accession>
<dbReference type="SUPFAM" id="SSF82199">
    <property type="entry name" value="SET domain"/>
    <property type="match status" value="1"/>
</dbReference>
<dbReference type="CDD" id="cd10527">
    <property type="entry name" value="SET_LSMT"/>
    <property type="match status" value="1"/>
</dbReference>
<dbReference type="InterPro" id="IPR050600">
    <property type="entry name" value="SETD3_SETD6_MTase"/>
</dbReference>
<dbReference type="OrthoDB" id="441812at2759"/>
<organism evidence="1 2">
    <name type="scientific">Stentor coeruleus</name>
    <dbReference type="NCBI Taxonomy" id="5963"/>
    <lineage>
        <taxon>Eukaryota</taxon>
        <taxon>Sar</taxon>
        <taxon>Alveolata</taxon>
        <taxon>Ciliophora</taxon>
        <taxon>Postciliodesmatophora</taxon>
        <taxon>Heterotrichea</taxon>
        <taxon>Heterotrichida</taxon>
        <taxon>Stentoridae</taxon>
        <taxon>Stentor</taxon>
    </lineage>
</organism>
<dbReference type="Proteomes" id="UP000187209">
    <property type="component" value="Unassembled WGS sequence"/>
</dbReference>
<dbReference type="EMBL" id="MPUH01000292">
    <property type="protein sequence ID" value="OMJ83767.1"/>
    <property type="molecule type" value="Genomic_DNA"/>
</dbReference>
<reference evidence="1 2" key="1">
    <citation type="submission" date="2016-11" db="EMBL/GenBank/DDBJ databases">
        <title>The macronuclear genome of Stentor coeruleus: a giant cell with tiny introns.</title>
        <authorList>
            <person name="Slabodnick M."/>
            <person name="Ruby J.G."/>
            <person name="Reiff S.B."/>
            <person name="Swart E.C."/>
            <person name="Gosai S."/>
            <person name="Prabakaran S."/>
            <person name="Witkowska E."/>
            <person name="Larue G.E."/>
            <person name="Fisher S."/>
            <person name="Freeman R.M."/>
            <person name="Gunawardena J."/>
            <person name="Chu W."/>
            <person name="Stover N.A."/>
            <person name="Gregory B.D."/>
            <person name="Nowacki M."/>
            <person name="Derisi J."/>
            <person name="Roy S.W."/>
            <person name="Marshall W.F."/>
            <person name="Sood P."/>
        </authorList>
    </citation>
    <scope>NUCLEOTIDE SEQUENCE [LARGE SCALE GENOMIC DNA]</scope>
    <source>
        <strain evidence="1">WM001</strain>
    </source>
</reference>
<protein>
    <recommendedName>
        <fullName evidence="3">SET domain-containing protein</fullName>
    </recommendedName>
</protein>
<comment type="caution">
    <text evidence="1">The sequence shown here is derived from an EMBL/GenBank/DDBJ whole genome shotgun (WGS) entry which is preliminary data.</text>
</comment>
<name>A0A1R2C447_9CILI</name>
<evidence type="ECO:0000313" key="2">
    <source>
        <dbReference type="Proteomes" id="UP000187209"/>
    </source>
</evidence>
<dbReference type="Gene3D" id="3.90.1410.10">
    <property type="entry name" value="set domain protein methyltransferase, domain 1"/>
    <property type="match status" value="1"/>
</dbReference>